<name>A0A081C6F2_VECG1</name>
<reference evidence="2" key="1">
    <citation type="journal article" date="2015" name="PeerJ">
        <title>First genomic representation of candidate bacterial phylum KSB3 points to enhanced environmental sensing as a trigger of wastewater bulking.</title>
        <authorList>
            <person name="Sekiguchi Y."/>
            <person name="Ohashi A."/>
            <person name="Parks D.H."/>
            <person name="Yamauchi T."/>
            <person name="Tyson G.W."/>
            <person name="Hugenholtz P."/>
        </authorList>
    </citation>
    <scope>NUCLEOTIDE SEQUENCE [LARGE SCALE GENOMIC DNA]</scope>
</reference>
<protein>
    <submittedName>
        <fullName evidence="2">Uncharacterized protein</fullName>
    </submittedName>
</protein>
<organism evidence="2">
    <name type="scientific">Vecturithrix granuli</name>
    <dbReference type="NCBI Taxonomy" id="1499967"/>
    <lineage>
        <taxon>Bacteria</taxon>
        <taxon>Candidatus Moduliflexota</taxon>
        <taxon>Candidatus Vecturitrichia</taxon>
        <taxon>Candidatus Vecturitrichales</taxon>
        <taxon>Candidatus Vecturitrichaceae</taxon>
        <taxon>Candidatus Vecturithrix</taxon>
    </lineage>
</organism>
<dbReference type="HOGENOM" id="CLU_173065_0_0_0"/>
<dbReference type="Proteomes" id="UP000030661">
    <property type="component" value="Unassembled WGS sequence"/>
</dbReference>
<accession>A0A081C6F2</accession>
<dbReference type="AlphaFoldDB" id="A0A081C6F2"/>
<feature type="region of interest" description="Disordered" evidence="1">
    <location>
        <begin position="1"/>
        <end position="22"/>
    </location>
</feature>
<dbReference type="STRING" id="1499967.U27_00048"/>
<evidence type="ECO:0000313" key="2">
    <source>
        <dbReference type="EMBL" id="GAK60157.1"/>
    </source>
</evidence>
<dbReference type="EMBL" id="DF820472">
    <property type="protein sequence ID" value="GAK60157.1"/>
    <property type="molecule type" value="Genomic_DNA"/>
</dbReference>
<gene>
    <name evidence="2" type="ORF">U27_00048</name>
</gene>
<keyword evidence="3" id="KW-1185">Reference proteome</keyword>
<evidence type="ECO:0000256" key="1">
    <source>
        <dbReference type="SAM" id="MobiDB-lite"/>
    </source>
</evidence>
<sequence length="110" mass="12653">MKKDTSKQSYEQNDDLRPEYDFSGAVRGKHYYPLEDGYTIKIHKTDGTTEVQEVKFEAGTVRLEPDVREYFPDSQAVNQALRSLIALMTELPDMPKKQQIPRKKSAVSTQ</sequence>
<dbReference type="eggNOG" id="ENOG5033KIH">
    <property type="taxonomic scope" value="Bacteria"/>
</dbReference>
<proteinExistence type="predicted"/>
<evidence type="ECO:0000313" key="3">
    <source>
        <dbReference type="Proteomes" id="UP000030661"/>
    </source>
</evidence>